<dbReference type="PANTHER" id="PTHR31384:SF94">
    <property type="entry name" value="AUXIN RESPONSE FACTOR 17"/>
    <property type="match status" value="1"/>
</dbReference>
<dbReference type="InterPro" id="IPR044835">
    <property type="entry name" value="ARF_plant"/>
</dbReference>
<accession>A0AAE0B5A6</accession>
<dbReference type="PANTHER" id="PTHR31384">
    <property type="entry name" value="AUXIN RESPONSE FACTOR 4-RELATED"/>
    <property type="match status" value="1"/>
</dbReference>
<dbReference type="InterPro" id="IPR010525">
    <property type="entry name" value="ARF_dom"/>
</dbReference>
<evidence type="ECO:0000259" key="2">
    <source>
        <dbReference type="Pfam" id="PF06507"/>
    </source>
</evidence>
<dbReference type="EMBL" id="JANJYJ010000001">
    <property type="protein sequence ID" value="KAK3229399.1"/>
    <property type="molecule type" value="Genomic_DNA"/>
</dbReference>
<dbReference type="GO" id="GO:0005634">
    <property type="term" value="C:nucleus"/>
    <property type="evidence" value="ECO:0007669"/>
    <property type="project" value="InterPro"/>
</dbReference>
<dbReference type="GO" id="GO:0003677">
    <property type="term" value="F:DNA binding"/>
    <property type="evidence" value="ECO:0007669"/>
    <property type="project" value="InterPro"/>
</dbReference>
<dbReference type="Gene3D" id="2.30.30.1040">
    <property type="match status" value="1"/>
</dbReference>
<sequence length="153" mass="17277">MRYRSTQSPTNLTSTQNRNLTKSSQLSDNDNSQLQHLTWFGSYLRYGDDGDGARWGEHSGVKVDEVIEALKRVSLGLSFTMVYNPRSGWPNFIVRADIVEASKKILWSAGVRVKMMIETKDLSRLTSFQGTIEDASMPNSGTWCGSPWHMLEI</sequence>
<protein>
    <recommendedName>
        <fullName evidence="2">Auxin response factor domain-containing protein</fullName>
    </recommendedName>
</protein>
<feature type="domain" description="Auxin response factor" evidence="2">
    <location>
        <begin position="92"/>
        <end position="153"/>
    </location>
</feature>
<feature type="region of interest" description="Disordered" evidence="1">
    <location>
        <begin position="1"/>
        <end position="29"/>
    </location>
</feature>
<dbReference type="Proteomes" id="UP001281410">
    <property type="component" value="Unassembled WGS sequence"/>
</dbReference>
<name>A0AAE0B5A6_9ROSI</name>
<reference evidence="3" key="1">
    <citation type="journal article" date="2023" name="Plant J.">
        <title>Genome sequences and population genomics provide insights into the demographic history, inbreeding, and mutation load of two 'living fossil' tree species of Dipteronia.</title>
        <authorList>
            <person name="Feng Y."/>
            <person name="Comes H.P."/>
            <person name="Chen J."/>
            <person name="Zhu S."/>
            <person name="Lu R."/>
            <person name="Zhang X."/>
            <person name="Li P."/>
            <person name="Qiu J."/>
            <person name="Olsen K.M."/>
            <person name="Qiu Y."/>
        </authorList>
    </citation>
    <scope>NUCLEOTIDE SEQUENCE</scope>
    <source>
        <strain evidence="3">NBL</strain>
    </source>
</reference>
<evidence type="ECO:0000313" key="3">
    <source>
        <dbReference type="EMBL" id="KAK3229399.1"/>
    </source>
</evidence>
<evidence type="ECO:0000313" key="4">
    <source>
        <dbReference type="Proteomes" id="UP001281410"/>
    </source>
</evidence>
<proteinExistence type="predicted"/>
<dbReference type="Pfam" id="PF06507">
    <property type="entry name" value="ARF_AD"/>
    <property type="match status" value="1"/>
</dbReference>
<gene>
    <name evidence="3" type="ORF">Dsin_001280</name>
</gene>
<organism evidence="3 4">
    <name type="scientific">Dipteronia sinensis</name>
    <dbReference type="NCBI Taxonomy" id="43782"/>
    <lineage>
        <taxon>Eukaryota</taxon>
        <taxon>Viridiplantae</taxon>
        <taxon>Streptophyta</taxon>
        <taxon>Embryophyta</taxon>
        <taxon>Tracheophyta</taxon>
        <taxon>Spermatophyta</taxon>
        <taxon>Magnoliopsida</taxon>
        <taxon>eudicotyledons</taxon>
        <taxon>Gunneridae</taxon>
        <taxon>Pentapetalae</taxon>
        <taxon>rosids</taxon>
        <taxon>malvids</taxon>
        <taxon>Sapindales</taxon>
        <taxon>Sapindaceae</taxon>
        <taxon>Hippocastanoideae</taxon>
        <taxon>Acereae</taxon>
        <taxon>Dipteronia</taxon>
    </lineage>
</organism>
<comment type="caution">
    <text evidence="3">The sequence shown here is derived from an EMBL/GenBank/DDBJ whole genome shotgun (WGS) entry which is preliminary data.</text>
</comment>
<evidence type="ECO:0000256" key="1">
    <source>
        <dbReference type="SAM" id="MobiDB-lite"/>
    </source>
</evidence>
<dbReference type="AlphaFoldDB" id="A0AAE0B5A6"/>
<keyword evidence="4" id="KW-1185">Reference proteome</keyword>
<dbReference type="GO" id="GO:0009725">
    <property type="term" value="P:response to hormone"/>
    <property type="evidence" value="ECO:0007669"/>
    <property type="project" value="InterPro"/>
</dbReference>
<dbReference type="GO" id="GO:0006355">
    <property type="term" value="P:regulation of DNA-templated transcription"/>
    <property type="evidence" value="ECO:0007669"/>
    <property type="project" value="InterPro"/>
</dbReference>